<accession>A0A8J7F3E0</accession>
<comment type="caution">
    <text evidence="6">The sequence shown here is derived from an EMBL/GenBank/DDBJ whole genome shotgun (WGS) entry which is preliminary data.</text>
</comment>
<dbReference type="InterPro" id="IPR003439">
    <property type="entry name" value="ABC_transporter-like_ATP-bd"/>
</dbReference>
<evidence type="ECO:0000313" key="7">
    <source>
        <dbReference type="Proteomes" id="UP000620559"/>
    </source>
</evidence>
<keyword evidence="7" id="KW-1185">Reference proteome</keyword>
<keyword evidence="4 6" id="KW-0067">ATP-binding</keyword>
<dbReference type="CDD" id="cd10147">
    <property type="entry name" value="Wzt_C-like"/>
    <property type="match status" value="1"/>
</dbReference>
<feature type="domain" description="ABC transporter" evidence="5">
    <location>
        <begin position="7"/>
        <end position="247"/>
    </location>
</feature>
<dbReference type="EMBL" id="JADEWL010000104">
    <property type="protein sequence ID" value="MBE9215518.1"/>
    <property type="molecule type" value="Genomic_DNA"/>
</dbReference>
<evidence type="ECO:0000256" key="3">
    <source>
        <dbReference type="ARBA" id="ARBA00022741"/>
    </source>
</evidence>
<sequence>MGEEIAISLQNVSKCYKRYGRPVDRLREVLLPQKSYAQEFWALKDISLEVPKGQTVGIVGQNGSGKSTLLQIIAGTLTPTTGEIAVRGRVSALLELGSGFNPEFTGRQNIFFNARLLGMNQGEIEDKFDDIAAFADIGDFLDQPVKTYSSGMYVRLAFSVAINVDPQIMIVDEALAVGDARFQQRCMTRINQLRNSGISVLFVSHDAEAVKRLCDYAIVLEKGTVVNRGVALDMVSWYLALMTVDFDIEKVRQLEKLARIGRGIENNDISLINSDEIIDETHIPNRDISNIINNADHLINDGIALNENRYKNKTDDLSCGDNFKYFRHGDGQARITKTWIVDEQEEEIERVYLGSKIKVYIEVEFLSNQSEYLIGVLVRDRLGTDIIGINTYQENIELAEVVTGDKYLYCFQFEINIRPGVYSISPSVAYDQYRMPWLDWVENAVIFQVVDPEPKRLVFGLYHPPERNVIINKLSISEDKISKTRMI</sequence>
<proteinExistence type="inferred from homology"/>
<dbReference type="Gene3D" id="2.70.50.60">
    <property type="entry name" value="abc- transporter (atp binding component) like domain"/>
    <property type="match status" value="1"/>
</dbReference>
<dbReference type="CDD" id="cd03220">
    <property type="entry name" value="ABC_KpsT_Wzt"/>
    <property type="match status" value="1"/>
</dbReference>
<dbReference type="InterPro" id="IPR050683">
    <property type="entry name" value="Bact_Polysacc_Export_ATP-bd"/>
</dbReference>
<dbReference type="Gene3D" id="3.40.50.300">
    <property type="entry name" value="P-loop containing nucleotide triphosphate hydrolases"/>
    <property type="match status" value="1"/>
</dbReference>
<name>A0A8J7F3E0_9CYAN</name>
<gene>
    <name evidence="6" type="ORF">IQ247_23110</name>
</gene>
<dbReference type="SUPFAM" id="SSF52540">
    <property type="entry name" value="P-loop containing nucleoside triphosphate hydrolases"/>
    <property type="match status" value="1"/>
</dbReference>
<dbReference type="SMART" id="SM00382">
    <property type="entry name" value="AAA"/>
    <property type="match status" value="1"/>
</dbReference>
<dbReference type="PROSITE" id="PS50893">
    <property type="entry name" value="ABC_TRANSPORTER_2"/>
    <property type="match status" value="1"/>
</dbReference>
<evidence type="ECO:0000259" key="5">
    <source>
        <dbReference type="PROSITE" id="PS50893"/>
    </source>
</evidence>
<organism evidence="6 7">
    <name type="scientific">Plectonema cf. radiosum LEGE 06105</name>
    <dbReference type="NCBI Taxonomy" id="945769"/>
    <lineage>
        <taxon>Bacteria</taxon>
        <taxon>Bacillati</taxon>
        <taxon>Cyanobacteriota</taxon>
        <taxon>Cyanophyceae</taxon>
        <taxon>Oscillatoriophycideae</taxon>
        <taxon>Oscillatoriales</taxon>
        <taxon>Microcoleaceae</taxon>
        <taxon>Plectonema</taxon>
    </lineage>
</organism>
<dbReference type="GO" id="GO:0140359">
    <property type="term" value="F:ABC-type transporter activity"/>
    <property type="evidence" value="ECO:0007669"/>
    <property type="project" value="InterPro"/>
</dbReference>
<protein>
    <submittedName>
        <fullName evidence="6">ABC transporter ATP-binding protein</fullName>
    </submittedName>
</protein>
<dbReference type="Pfam" id="PF14524">
    <property type="entry name" value="Wzt_C"/>
    <property type="match status" value="1"/>
</dbReference>
<dbReference type="InterPro" id="IPR003593">
    <property type="entry name" value="AAA+_ATPase"/>
</dbReference>
<dbReference type="GO" id="GO:0016020">
    <property type="term" value="C:membrane"/>
    <property type="evidence" value="ECO:0007669"/>
    <property type="project" value="InterPro"/>
</dbReference>
<dbReference type="InterPro" id="IPR027417">
    <property type="entry name" value="P-loop_NTPase"/>
</dbReference>
<dbReference type="InterPro" id="IPR029439">
    <property type="entry name" value="Wzt_C"/>
</dbReference>
<dbReference type="Proteomes" id="UP000620559">
    <property type="component" value="Unassembled WGS sequence"/>
</dbReference>
<evidence type="ECO:0000256" key="4">
    <source>
        <dbReference type="ARBA" id="ARBA00022840"/>
    </source>
</evidence>
<evidence type="ECO:0000256" key="2">
    <source>
        <dbReference type="ARBA" id="ARBA00022448"/>
    </source>
</evidence>
<evidence type="ECO:0000256" key="1">
    <source>
        <dbReference type="ARBA" id="ARBA00005417"/>
    </source>
</evidence>
<dbReference type="Pfam" id="PF00005">
    <property type="entry name" value="ABC_tran"/>
    <property type="match status" value="1"/>
</dbReference>
<reference evidence="6" key="1">
    <citation type="submission" date="2020-10" db="EMBL/GenBank/DDBJ databases">
        <authorList>
            <person name="Castelo-Branco R."/>
            <person name="Eusebio N."/>
            <person name="Adriana R."/>
            <person name="Vieira A."/>
            <person name="Brugerolle De Fraissinette N."/>
            <person name="Rezende De Castro R."/>
            <person name="Schneider M.P."/>
            <person name="Vasconcelos V."/>
            <person name="Leao P.N."/>
        </authorList>
    </citation>
    <scope>NUCLEOTIDE SEQUENCE</scope>
    <source>
        <strain evidence="6">LEGE 06105</strain>
    </source>
</reference>
<dbReference type="AlphaFoldDB" id="A0A8J7F3E0"/>
<dbReference type="PANTHER" id="PTHR46743">
    <property type="entry name" value="TEICHOIC ACIDS EXPORT ATP-BINDING PROTEIN TAGH"/>
    <property type="match status" value="1"/>
</dbReference>
<dbReference type="PANTHER" id="PTHR46743:SF2">
    <property type="entry name" value="TEICHOIC ACIDS EXPORT ATP-BINDING PROTEIN TAGH"/>
    <property type="match status" value="1"/>
</dbReference>
<evidence type="ECO:0000313" key="6">
    <source>
        <dbReference type="EMBL" id="MBE9215518.1"/>
    </source>
</evidence>
<dbReference type="GO" id="GO:0016887">
    <property type="term" value="F:ATP hydrolysis activity"/>
    <property type="evidence" value="ECO:0007669"/>
    <property type="project" value="InterPro"/>
</dbReference>
<keyword evidence="3" id="KW-0547">Nucleotide-binding</keyword>
<comment type="similarity">
    <text evidence="1">Belongs to the ABC transporter superfamily.</text>
</comment>
<keyword evidence="2" id="KW-0813">Transport</keyword>
<dbReference type="InterPro" id="IPR015860">
    <property type="entry name" value="ABC_transpr_TagH-like"/>
</dbReference>
<dbReference type="RefSeq" id="WP_193923631.1">
    <property type="nucleotide sequence ID" value="NZ_JADEWL010000104.1"/>
</dbReference>
<dbReference type="GO" id="GO:0005524">
    <property type="term" value="F:ATP binding"/>
    <property type="evidence" value="ECO:0007669"/>
    <property type="project" value="UniProtKB-KW"/>
</dbReference>